<dbReference type="PANTHER" id="PTHR36766:SF55">
    <property type="entry name" value="OS11G0492900 PROTEIN"/>
    <property type="match status" value="1"/>
</dbReference>
<keyword evidence="3" id="KW-1185">Reference proteome</keyword>
<accession>A0AAQ3T409</accession>
<evidence type="ECO:0000313" key="2">
    <source>
        <dbReference type="EMBL" id="WVZ65692.1"/>
    </source>
</evidence>
<dbReference type="InterPro" id="IPR002182">
    <property type="entry name" value="NB-ARC"/>
</dbReference>
<dbReference type="Gene3D" id="3.40.50.300">
    <property type="entry name" value="P-loop containing nucleotide triphosphate hydrolases"/>
    <property type="match status" value="1"/>
</dbReference>
<organism evidence="2 3">
    <name type="scientific">Paspalum notatum var. saurae</name>
    <dbReference type="NCBI Taxonomy" id="547442"/>
    <lineage>
        <taxon>Eukaryota</taxon>
        <taxon>Viridiplantae</taxon>
        <taxon>Streptophyta</taxon>
        <taxon>Embryophyta</taxon>
        <taxon>Tracheophyta</taxon>
        <taxon>Spermatophyta</taxon>
        <taxon>Magnoliopsida</taxon>
        <taxon>Liliopsida</taxon>
        <taxon>Poales</taxon>
        <taxon>Poaceae</taxon>
        <taxon>PACMAD clade</taxon>
        <taxon>Panicoideae</taxon>
        <taxon>Andropogonodae</taxon>
        <taxon>Paspaleae</taxon>
        <taxon>Paspalinae</taxon>
        <taxon>Paspalum</taxon>
    </lineage>
</organism>
<dbReference type="Proteomes" id="UP001341281">
    <property type="component" value="Chromosome 03"/>
</dbReference>
<dbReference type="PANTHER" id="PTHR36766">
    <property type="entry name" value="PLANT BROAD-SPECTRUM MILDEW RESISTANCE PROTEIN RPW8"/>
    <property type="match status" value="1"/>
</dbReference>
<dbReference type="GO" id="GO:0043531">
    <property type="term" value="F:ADP binding"/>
    <property type="evidence" value="ECO:0007669"/>
    <property type="project" value="InterPro"/>
</dbReference>
<name>A0AAQ3T409_PASNO</name>
<protein>
    <recommendedName>
        <fullName evidence="1">NB-ARC domain-containing protein</fullName>
    </recommendedName>
</protein>
<dbReference type="AlphaFoldDB" id="A0AAQ3T409"/>
<gene>
    <name evidence="2" type="ORF">U9M48_015012</name>
</gene>
<dbReference type="SUPFAM" id="SSF52540">
    <property type="entry name" value="P-loop containing nucleoside triphosphate hydrolases"/>
    <property type="match status" value="1"/>
</dbReference>
<feature type="domain" description="NB-ARC" evidence="1">
    <location>
        <begin position="31"/>
        <end position="84"/>
    </location>
</feature>
<proteinExistence type="predicted"/>
<dbReference type="Pfam" id="PF00931">
    <property type="entry name" value="NB-ARC"/>
    <property type="match status" value="1"/>
</dbReference>
<dbReference type="InterPro" id="IPR027417">
    <property type="entry name" value="P-loop_NTPase"/>
</dbReference>
<reference evidence="2 3" key="1">
    <citation type="submission" date="2024-02" db="EMBL/GenBank/DDBJ databases">
        <title>High-quality chromosome-scale genome assembly of Pensacola bahiagrass (Paspalum notatum Flugge var. saurae).</title>
        <authorList>
            <person name="Vega J.M."/>
            <person name="Podio M."/>
            <person name="Orjuela J."/>
            <person name="Siena L.A."/>
            <person name="Pessino S.C."/>
            <person name="Combes M.C."/>
            <person name="Mariac C."/>
            <person name="Albertini E."/>
            <person name="Pupilli F."/>
            <person name="Ortiz J.P.A."/>
            <person name="Leblanc O."/>
        </authorList>
    </citation>
    <scope>NUCLEOTIDE SEQUENCE [LARGE SCALE GENOMIC DNA]</scope>
    <source>
        <strain evidence="2">R1</strain>
        <tissue evidence="2">Leaf</tissue>
    </source>
</reference>
<evidence type="ECO:0000259" key="1">
    <source>
        <dbReference type="Pfam" id="PF00931"/>
    </source>
</evidence>
<dbReference type="EMBL" id="CP144747">
    <property type="protein sequence ID" value="WVZ65692.1"/>
    <property type="molecule type" value="Genomic_DNA"/>
</dbReference>
<evidence type="ECO:0000313" key="3">
    <source>
        <dbReference type="Proteomes" id="UP001341281"/>
    </source>
</evidence>
<sequence>MSLKWRQTDPYIFNHSVTELKRSTKTAVNGRDVGATVLPIIGIGGIGKTTIAELVYNDSVLQKHFQVWLWVCVSKNFDVDSLSQDSGCCQREWLSDDVFLYRDSNKWEKMNSYLVHSGNGSSVPTTTHGRKVTEIMGTIKAYNIEGLSENFIIKIIKTSI</sequence>